<proteinExistence type="predicted"/>
<gene>
    <name evidence="1" type="ORF">S01H1_74711</name>
</gene>
<sequence>MPDLNDIGRAAFEKAVRIYLEEAYGQGEPPERVRDRLQWPPGETLADLAAGEAFERTPADAPPPECTRLRLHLGNPAFPHMKLGLDRVAETGDWVLTVDCHDQRLLEVVGDAEREAVRTLIRANADLKSRIERRWTEAGLPTFEQYIRSRLAARRTAADAADE</sequence>
<organism evidence="1">
    <name type="scientific">marine sediment metagenome</name>
    <dbReference type="NCBI Taxonomy" id="412755"/>
    <lineage>
        <taxon>unclassified sequences</taxon>
        <taxon>metagenomes</taxon>
        <taxon>ecological metagenomes</taxon>
    </lineage>
</organism>
<comment type="caution">
    <text evidence="1">The sequence shown here is derived from an EMBL/GenBank/DDBJ whole genome shotgun (WGS) entry which is preliminary data.</text>
</comment>
<dbReference type="EMBL" id="BARS01049999">
    <property type="protein sequence ID" value="GAG39045.1"/>
    <property type="molecule type" value="Genomic_DNA"/>
</dbReference>
<accession>X0X7N6</accession>
<evidence type="ECO:0000313" key="1">
    <source>
        <dbReference type="EMBL" id="GAG39045.1"/>
    </source>
</evidence>
<reference evidence="1" key="1">
    <citation type="journal article" date="2014" name="Front. Microbiol.">
        <title>High frequency of phylogenetically diverse reductive dehalogenase-homologous genes in deep subseafloor sedimentary metagenomes.</title>
        <authorList>
            <person name="Kawai M."/>
            <person name="Futagami T."/>
            <person name="Toyoda A."/>
            <person name="Takaki Y."/>
            <person name="Nishi S."/>
            <person name="Hori S."/>
            <person name="Arai W."/>
            <person name="Tsubouchi T."/>
            <person name="Morono Y."/>
            <person name="Uchiyama I."/>
            <person name="Ito T."/>
            <person name="Fujiyama A."/>
            <person name="Inagaki F."/>
            <person name="Takami H."/>
        </authorList>
    </citation>
    <scope>NUCLEOTIDE SEQUENCE</scope>
    <source>
        <strain evidence="1">Expedition CK06-06</strain>
    </source>
</reference>
<dbReference type="AlphaFoldDB" id="X0X7N6"/>
<protein>
    <submittedName>
        <fullName evidence="1">Uncharacterized protein</fullName>
    </submittedName>
</protein>
<name>X0X7N6_9ZZZZ</name>